<name>A0A4R5XET0_9AGAM</name>
<reference evidence="2 3" key="1">
    <citation type="submission" date="2018-06" db="EMBL/GenBank/DDBJ databases">
        <title>A transcriptomic atlas of mushroom development highlights an independent origin of complex multicellularity.</title>
        <authorList>
            <consortium name="DOE Joint Genome Institute"/>
            <person name="Krizsan K."/>
            <person name="Almasi E."/>
            <person name="Merenyi Z."/>
            <person name="Sahu N."/>
            <person name="Viragh M."/>
            <person name="Koszo T."/>
            <person name="Mondo S."/>
            <person name="Kiss B."/>
            <person name="Balint B."/>
            <person name="Kues U."/>
            <person name="Barry K."/>
            <person name="Hegedus J.C."/>
            <person name="Henrissat B."/>
            <person name="Johnson J."/>
            <person name="Lipzen A."/>
            <person name="Ohm R."/>
            <person name="Nagy I."/>
            <person name="Pangilinan J."/>
            <person name="Yan J."/>
            <person name="Xiong Y."/>
            <person name="Grigoriev I.V."/>
            <person name="Hibbett D.S."/>
            <person name="Nagy L.G."/>
        </authorList>
    </citation>
    <scope>NUCLEOTIDE SEQUENCE [LARGE SCALE GENOMIC DNA]</scope>
    <source>
        <strain evidence="2 3">SZMC22713</strain>
    </source>
</reference>
<dbReference type="VEuPathDB" id="FungiDB:BD410DRAFT_33872"/>
<evidence type="ECO:0000256" key="1">
    <source>
        <dbReference type="SAM" id="MobiDB-lite"/>
    </source>
</evidence>
<evidence type="ECO:0000313" key="3">
    <source>
        <dbReference type="Proteomes" id="UP000294933"/>
    </source>
</evidence>
<gene>
    <name evidence="2" type="ORF">BD410DRAFT_33872</name>
</gene>
<dbReference type="AlphaFoldDB" id="A0A4R5XET0"/>
<feature type="compositionally biased region" description="Polar residues" evidence="1">
    <location>
        <begin position="301"/>
        <end position="311"/>
    </location>
</feature>
<dbReference type="GO" id="GO:0046982">
    <property type="term" value="F:protein heterodimerization activity"/>
    <property type="evidence" value="ECO:0007669"/>
    <property type="project" value="InterPro"/>
</dbReference>
<feature type="region of interest" description="Disordered" evidence="1">
    <location>
        <begin position="610"/>
        <end position="689"/>
    </location>
</feature>
<feature type="compositionally biased region" description="Polar residues" evidence="1">
    <location>
        <begin position="725"/>
        <end position="735"/>
    </location>
</feature>
<dbReference type="OrthoDB" id="5382203at2759"/>
<evidence type="ECO:0000313" key="2">
    <source>
        <dbReference type="EMBL" id="TDL29649.1"/>
    </source>
</evidence>
<dbReference type="InterPro" id="IPR009072">
    <property type="entry name" value="Histone-fold"/>
</dbReference>
<feature type="compositionally biased region" description="Polar residues" evidence="1">
    <location>
        <begin position="660"/>
        <end position="686"/>
    </location>
</feature>
<feature type="region of interest" description="Disordered" evidence="1">
    <location>
        <begin position="258"/>
        <end position="380"/>
    </location>
</feature>
<feature type="compositionally biased region" description="Polar residues" evidence="1">
    <location>
        <begin position="482"/>
        <end position="502"/>
    </location>
</feature>
<dbReference type="Proteomes" id="UP000294933">
    <property type="component" value="Unassembled WGS sequence"/>
</dbReference>
<feature type="region of interest" description="Disordered" evidence="1">
    <location>
        <begin position="414"/>
        <end position="514"/>
    </location>
</feature>
<sequence>MGNNCDYSQFGTTGLGQISFSLSISTTCPAAIMASFHDKTPTYLTSRSADVILSDVRPTKLRIDALQSINVLLDELLWLILSASRSFFTEKLKSGLLKVLPTTLGKEALLEAEVELRAYWERTSSANVNTVSPRPSEDNPQDFPLQPAFQLLRLKCEAYSTLNDTDEDPDAEAVWQTKIAQAGNLTPAKTASIAPAALYLTAILEAICEHVLSNTGRVTARDSSRTAATLQDLYVGLCEDDTVYPLFRTMRIHDQIESQLKASRPRRSKSISRADRVASPSRGFPTTEPLVAADVVGLPTKSRQSSDSGASGPQGGVPAPRTSMDKSKAKRMFRRGSGDVSLNGHGDASGHKRSESALSDAARRARSPFDSGTRTDMVDHEDDAMVQEFDDLMRSGATMKVSLTPDRLKTFEVYNKEKNKRANKPPTLPSTSSKRLPVATHALYDSSADNSTSEDITEFSRDGALLPPKMRNVDSIDESTEDNTSVSTLSQGRPRATSSSKVPTRIASPPPVPVHTARARSVSAAQLPLDRQAVPVEYLSQPETRTPERPPRTLPKTFDSPSAKAKFGSSRNIDPLDLDDVMNASDEDIREKKAFTPKSARAVGNGSRELLSFLNDGPPDVPSLPHAASAPTLDTKAKPGRFRSMVSRLTRGSSAERLAGQNSSDESSSPLRKNGSSFGSSINITPNFVPPPLSAKKSLRNLSAASLPQQIPLSPPISPSSIPSEGSTVPPSSYRQPAAVIRKPSVDQTNSINVNKDTPSQPLDDAVIQPPRQSSAKVRVTEPELNGVTNLTRKTATRSPSTSPHLPDQTFAASARTIPPRPNPPNGISPPATPVAHGFSATFKDLRRLMICATTADECRLILDTFIAQSKLGKAANEGDITESLPSPVEISEVQQNSLVEALLSEGSISVLPADTNDSYEHDLPTPTSKSHSPRLGS</sequence>
<keyword evidence="3" id="KW-1185">Reference proteome</keyword>
<accession>A0A4R5XET0</accession>
<dbReference type="EMBL" id="ML170156">
    <property type="protein sequence ID" value="TDL29649.1"/>
    <property type="molecule type" value="Genomic_DNA"/>
</dbReference>
<proteinExistence type="predicted"/>
<feature type="compositionally biased region" description="Polar residues" evidence="1">
    <location>
        <begin position="746"/>
        <end position="761"/>
    </location>
</feature>
<dbReference type="Gene3D" id="1.10.20.10">
    <property type="entry name" value="Histone, subunit A"/>
    <property type="match status" value="1"/>
</dbReference>
<feature type="region of interest" description="Disordered" evidence="1">
    <location>
        <begin position="533"/>
        <end position="574"/>
    </location>
</feature>
<feature type="region of interest" description="Disordered" evidence="1">
    <location>
        <begin position="912"/>
        <end position="938"/>
    </location>
</feature>
<protein>
    <submittedName>
        <fullName evidence="2">Uncharacterized protein</fullName>
    </submittedName>
</protein>
<organism evidence="2 3">
    <name type="scientific">Rickenella mellea</name>
    <dbReference type="NCBI Taxonomy" id="50990"/>
    <lineage>
        <taxon>Eukaryota</taxon>
        <taxon>Fungi</taxon>
        <taxon>Dikarya</taxon>
        <taxon>Basidiomycota</taxon>
        <taxon>Agaricomycotina</taxon>
        <taxon>Agaricomycetes</taxon>
        <taxon>Hymenochaetales</taxon>
        <taxon>Rickenellaceae</taxon>
        <taxon>Rickenella</taxon>
    </lineage>
</organism>
<dbReference type="STRING" id="50990.A0A4R5XET0"/>
<feature type="region of interest" description="Disordered" evidence="1">
    <location>
        <begin position="710"/>
        <end position="777"/>
    </location>
</feature>